<dbReference type="RefSeq" id="WP_165326757.1">
    <property type="nucleotide sequence ID" value="NZ_CP049109.1"/>
</dbReference>
<dbReference type="Proteomes" id="UP000501568">
    <property type="component" value="Chromosome"/>
</dbReference>
<evidence type="ECO:0000313" key="1">
    <source>
        <dbReference type="EMBL" id="QIG79757.1"/>
    </source>
</evidence>
<keyword evidence="2" id="KW-1185">Reference proteome</keyword>
<protein>
    <submittedName>
        <fullName evidence="1">Uncharacterized protein</fullName>
    </submittedName>
</protein>
<reference evidence="1 2" key="1">
    <citation type="submission" date="2020-02" db="EMBL/GenBank/DDBJ databases">
        <authorList>
            <person name="Zheng R.K."/>
            <person name="Sun C.M."/>
        </authorList>
    </citation>
    <scope>NUCLEOTIDE SEQUENCE [LARGE SCALE GENOMIC DNA]</scope>
    <source>
        <strain evidence="2">zrk23</strain>
    </source>
</reference>
<dbReference type="AlphaFoldDB" id="A0A6G6Y4M3"/>
<evidence type="ECO:0000313" key="2">
    <source>
        <dbReference type="Proteomes" id="UP000501568"/>
    </source>
</evidence>
<proteinExistence type="predicted"/>
<dbReference type="KEGG" id="spzr:G5C33_08095"/>
<organism evidence="1 2">
    <name type="scientific">Stakelama tenebrarum</name>
    <dbReference type="NCBI Taxonomy" id="2711215"/>
    <lineage>
        <taxon>Bacteria</taxon>
        <taxon>Pseudomonadati</taxon>
        <taxon>Pseudomonadota</taxon>
        <taxon>Alphaproteobacteria</taxon>
        <taxon>Sphingomonadales</taxon>
        <taxon>Sphingomonadaceae</taxon>
        <taxon>Stakelama</taxon>
    </lineage>
</organism>
<dbReference type="EMBL" id="CP049109">
    <property type="protein sequence ID" value="QIG79757.1"/>
    <property type="molecule type" value="Genomic_DNA"/>
</dbReference>
<accession>A0A6G6Y4M3</accession>
<name>A0A6G6Y4M3_9SPHN</name>
<gene>
    <name evidence="1" type="ORF">G5C33_08095</name>
</gene>
<sequence length="434" mass="48509">MAEQWEAIELDEAFRARRAAALALLRDSAPSGLGMPKTLHRFVLDTAQELQLWEMGWTDDDGALLGFALVGPNTVRPIDAARGFDENYGSLASWPVERGHVLSVVSERVAAKGPCRQVGEAGLDWRKTTDFDAEAHPMFSKVQSDVERIFPAGLTLHPSHPQAELVERLKQNLDDDIAAVRKRGEANRAEREANAAWRTLFSREAAATEEAALCKAFFRRAEAGMLGFDPPRSAEDATITAKPLPFCPGAILIEMLDRRGSRPRRARFLMSADLSDDDDWIEAMGWTSVPLHVLRERFDVHLTADSVPGYVDFFSGHLAGDRGIYAVVEDVDELYWKGVSTRSRDELAKLIDPVCVWNRDGVPVKDDEGNDWFLATAMIVVDRDPFYATFLVRGDGIVWMIDDQEVGQRLPIVPRTVSEDSIFVYVPRSLAWRV</sequence>